<accession>A0A8H2VJ55</accession>
<keyword evidence="1" id="KW-1133">Transmembrane helix</keyword>
<evidence type="ECO:0000313" key="2">
    <source>
        <dbReference type="EMBL" id="CAB4256330.1"/>
    </source>
</evidence>
<dbReference type="OrthoDB" id="4066580at2759"/>
<dbReference type="GO" id="GO:0016874">
    <property type="term" value="F:ligase activity"/>
    <property type="evidence" value="ECO:0007669"/>
    <property type="project" value="UniProtKB-KW"/>
</dbReference>
<proteinExistence type="predicted"/>
<dbReference type="GeneID" id="64859403"/>
<keyword evidence="1" id="KW-0812">Transmembrane</keyword>
<gene>
    <name evidence="2" type="ORF">KABA2_09S02200</name>
</gene>
<organism evidence="2 3">
    <name type="scientific">Maudiozyma barnettii</name>
    <dbReference type="NCBI Taxonomy" id="61262"/>
    <lineage>
        <taxon>Eukaryota</taxon>
        <taxon>Fungi</taxon>
        <taxon>Dikarya</taxon>
        <taxon>Ascomycota</taxon>
        <taxon>Saccharomycotina</taxon>
        <taxon>Saccharomycetes</taxon>
        <taxon>Saccharomycetales</taxon>
        <taxon>Saccharomycetaceae</taxon>
        <taxon>Maudiozyma</taxon>
    </lineage>
</organism>
<keyword evidence="1" id="KW-0472">Membrane</keyword>
<keyword evidence="2" id="KW-0436">Ligase</keyword>
<evidence type="ECO:0000313" key="3">
    <source>
        <dbReference type="Proteomes" id="UP000644660"/>
    </source>
</evidence>
<dbReference type="RefSeq" id="XP_041408174.1">
    <property type="nucleotide sequence ID" value="XM_041552240.1"/>
</dbReference>
<reference evidence="2 3" key="1">
    <citation type="submission" date="2020-05" db="EMBL/GenBank/DDBJ databases">
        <authorList>
            <person name="Casaregola S."/>
            <person name="Devillers H."/>
            <person name="Grondin C."/>
        </authorList>
    </citation>
    <scope>NUCLEOTIDE SEQUENCE [LARGE SCALE GENOMIC DNA]</scope>
    <source>
        <strain evidence="2 3">CLIB 1767</strain>
    </source>
</reference>
<feature type="transmembrane region" description="Helical" evidence="1">
    <location>
        <begin position="546"/>
        <end position="565"/>
    </location>
</feature>
<sequence length="918" mass="105649">MLELKVEKPLNISVYSPDTNILNTNLIVAVHPKTTILRLLQYVHYQLSQIHSENNDVELNDIESYCLKYMKRTISLDTSVESLTTTDNIPHISLSFELSEAKAFSALNLQYDPVTDFSTTNIKYEVNILSKYKFFHNIEYQVPLDTKVSRLEKNALEHLIYEEQFLNHDNKCHLGHNHTLESFVALKLNGESDIIQLTEETRYFYMDLTLKDLLHIDFAPLKDNVITIMIYAKHEQSISDLNDITVLELISNSKLFQNHMLVDSRTTVTGVRQFVCDVYSASQTISLEDVKLVYKGQLVHDKNFAENDATILSYIDMKHGSQLHVQVSVQQTYGQTDPFWSEPGLVDDIPTQVHQKPVPTPTVNEIPRLDTPIALNTNEGMQTHFATESGRPIHVSPHLLNTDTQYVEATLEDINGNSEAVLISGEVLNKTQGNILIGDHLNIDVSTDGHDYIIDRRHNVIRINPRTIEHIEQLTGSSIIYHGVTRKSSSDSNTGITTRMRELLNNELNNPETIQRLESLFNHPTPLQQFQELSIWQKMIYLVKKLFQLVKICLLTVVYLVWYMFIPLAATIEIGFFLPPILTISIFVIYTVVIFFRSSKITDMWTDFLGLLRLNEEDYKRVKLFALPEYTSIRTLRHEDRTNTSQMTKKVYEKIQEKSSVYSLFLLPALANVRHSLYNQYQINQMGNMTEEDSLKELFRQIKTGAVEINDANRMLEILFMLHELQAFEDTKQEYAFYRILTAIKQEADLQNLEAVEPVRRSIIIVRRRAEQLPNTIAEFIVPDPLRDDYVIAVVKNIILCLVLFFPFVSKYIDVVIQERVDERTRVRLQQAREQQEQEQELDGIRSGHDNAFNTNEDHESITELDSTVLEEIAPEFGELDSIGELSPEEEIIEEMLTNSDGGDDIVNATGAMFHTQP</sequence>
<comment type="caution">
    <text evidence="2">The sequence shown here is derived from an EMBL/GenBank/DDBJ whole genome shotgun (WGS) entry which is preliminary data.</text>
</comment>
<keyword evidence="3" id="KW-1185">Reference proteome</keyword>
<protein>
    <submittedName>
        <fullName evidence="2">Similar to Saccharomyces cerevisiae YML029W USA1 Scaffold subunit of the Hrd1p ubiquitin ligase that also promotes ligase oligomerization</fullName>
    </submittedName>
</protein>
<feature type="transmembrane region" description="Helical" evidence="1">
    <location>
        <begin position="577"/>
        <end position="596"/>
    </location>
</feature>
<dbReference type="Proteomes" id="UP000644660">
    <property type="component" value="Unassembled WGS sequence"/>
</dbReference>
<dbReference type="AlphaFoldDB" id="A0A8H2VJ55"/>
<name>A0A8H2VJ55_9SACH</name>
<dbReference type="SUPFAM" id="SSF54236">
    <property type="entry name" value="Ubiquitin-like"/>
    <property type="match status" value="1"/>
</dbReference>
<dbReference type="EMBL" id="CAEFZW010000009">
    <property type="protein sequence ID" value="CAB4256330.1"/>
    <property type="molecule type" value="Genomic_DNA"/>
</dbReference>
<dbReference type="InterPro" id="IPR029071">
    <property type="entry name" value="Ubiquitin-like_domsf"/>
</dbReference>
<evidence type="ECO:0000256" key="1">
    <source>
        <dbReference type="SAM" id="Phobius"/>
    </source>
</evidence>